<proteinExistence type="predicted"/>
<dbReference type="SUPFAM" id="SSF50044">
    <property type="entry name" value="SH3-domain"/>
    <property type="match status" value="1"/>
</dbReference>
<accession>A0A3L9DTZ1</accession>
<dbReference type="RefSeq" id="WP_121834631.1">
    <property type="nucleotide sequence ID" value="NZ_CP163513.1"/>
</dbReference>
<dbReference type="AlphaFoldDB" id="A0A3L9DTZ1"/>
<name>A0A3L9DTZ1_9STRE</name>
<evidence type="ECO:0008006" key="3">
    <source>
        <dbReference type="Google" id="ProtNLM"/>
    </source>
</evidence>
<protein>
    <recommendedName>
        <fullName evidence="3">SH3 domain-containing protein</fullName>
    </recommendedName>
</protein>
<comment type="caution">
    <text evidence="1">The sequence shown here is derived from an EMBL/GenBank/DDBJ whole genome shotgun (WGS) entry which is preliminary data.</text>
</comment>
<evidence type="ECO:0000313" key="1">
    <source>
        <dbReference type="EMBL" id="RLY04791.1"/>
    </source>
</evidence>
<sequence length="105" mass="12050">MKLYVSQNHRGEGKFPTFPKGTRVVNLSPCSNYPNWFSCEIVGMKTYVSADFLEGNALNRDYNPTELMVQVGDSVELLEVHFQWALVRFQEEIGWLPFSILRSSS</sequence>
<reference evidence="1 2" key="1">
    <citation type="submission" date="2018-10" db="EMBL/GenBank/DDBJ databases">
        <title>Streptococcus hillyeri sp. nov., isolated from equine tracheal sample.</title>
        <authorList>
            <person name="Macfadyen A.C."/>
            <person name="Waller A."/>
            <person name="Paterson G.K."/>
        </authorList>
    </citation>
    <scope>NUCLEOTIDE SEQUENCE [LARGE SCALE GENOMIC DNA]</scope>
    <source>
        <strain evidence="1 2">28462</strain>
    </source>
</reference>
<dbReference type="OrthoDB" id="1030757at2"/>
<dbReference type="InterPro" id="IPR036028">
    <property type="entry name" value="SH3-like_dom_sf"/>
</dbReference>
<keyword evidence="2" id="KW-1185">Reference proteome</keyword>
<gene>
    <name evidence="1" type="ORF">EAF07_02015</name>
</gene>
<evidence type="ECO:0000313" key="2">
    <source>
        <dbReference type="Proteomes" id="UP000279194"/>
    </source>
</evidence>
<dbReference type="EMBL" id="RCVM01000002">
    <property type="protein sequence ID" value="RLY04791.1"/>
    <property type="molecule type" value="Genomic_DNA"/>
</dbReference>
<organism evidence="1 2">
    <name type="scientific">Streptococcus hillyeri</name>
    <dbReference type="NCBI Taxonomy" id="2282420"/>
    <lineage>
        <taxon>Bacteria</taxon>
        <taxon>Bacillati</taxon>
        <taxon>Bacillota</taxon>
        <taxon>Bacilli</taxon>
        <taxon>Lactobacillales</taxon>
        <taxon>Streptococcaceae</taxon>
        <taxon>Streptococcus</taxon>
    </lineage>
</organism>
<dbReference type="Proteomes" id="UP000279194">
    <property type="component" value="Unassembled WGS sequence"/>
</dbReference>